<protein>
    <submittedName>
        <fullName evidence="1">Uncharacterized protein</fullName>
    </submittedName>
</protein>
<evidence type="ECO:0000313" key="2">
    <source>
        <dbReference type="Proteomes" id="UP000003843"/>
    </source>
</evidence>
<gene>
    <name evidence="1" type="ORF">NEILACOT_03327</name>
</gene>
<dbReference type="EMBL" id="ACEQ02000003">
    <property type="protein sequence ID" value="EEZ76637.1"/>
    <property type="molecule type" value="Genomic_DNA"/>
</dbReference>
<reference evidence="1 2" key="1">
    <citation type="submission" date="2009-10" db="EMBL/GenBank/DDBJ databases">
        <authorList>
            <person name="Weinstock G."/>
            <person name="Sodergren E."/>
            <person name="Clifton S."/>
            <person name="Fulton L."/>
            <person name="Fulton B."/>
            <person name="Courtney L."/>
            <person name="Fronick C."/>
            <person name="Harrison M."/>
            <person name="Strong C."/>
            <person name="Farmer C."/>
            <person name="Delahaunty K."/>
            <person name="Markovic C."/>
            <person name="Hall O."/>
            <person name="Minx P."/>
            <person name="Tomlinson C."/>
            <person name="Mitreva M."/>
            <person name="Nelson J."/>
            <person name="Hou S."/>
            <person name="Wollam A."/>
            <person name="Pepin K.H."/>
            <person name="Johnson M."/>
            <person name="Bhonagiri V."/>
            <person name="Nash W.E."/>
            <person name="Warren W."/>
            <person name="Chinwalla A."/>
            <person name="Mardis E.R."/>
            <person name="Wilson R.K."/>
        </authorList>
    </citation>
    <scope>NUCLEOTIDE SEQUENCE [LARGE SCALE GENOMIC DNA]</scope>
    <source>
        <strain evidence="1 2">ATCC 23970</strain>
    </source>
</reference>
<comment type="caution">
    <text evidence="1">The sequence shown here is derived from an EMBL/GenBank/DDBJ whole genome shotgun (WGS) entry which is preliminary data.</text>
</comment>
<proteinExistence type="predicted"/>
<organism evidence="1 2">
    <name type="scientific">Neisseria lactamica ATCC 23970</name>
    <dbReference type="NCBI Taxonomy" id="546265"/>
    <lineage>
        <taxon>Bacteria</taxon>
        <taxon>Pseudomonadati</taxon>
        <taxon>Pseudomonadota</taxon>
        <taxon>Betaproteobacteria</taxon>
        <taxon>Neisseriales</taxon>
        <taxon>Neisseriaceae</taxon>
        <taxon>Neisseria</taxon>
    </lineage>
</organism>
<accession>D0W734</accession>
<name>D0W734_NEILA</name>
<sequence length="58" mass="6697">MQTEQGLLPMPSESRFRRHFVLPCTARIIGAFCRAGSPKDKDYRYANHTYHSRTARVA</sequence>
<dbReference type="AlphaFoldDB" id="D0W734"/>
<evidence type="ECO:0000313" key="1">
    <source>
        <dbReference type="EMBL" id="EEZ76637.1"/>
    </source>
</evidence>
<dbReference type="Proteomes" id="UP000003843">
    <property type="component" value="Unassembled WGS sequence"/>
</dbReference>